<name>A0A6H5HQ37_9HEMI</name>
<gene>
    <name evidence="1" type="ORF">NTEN_LOCUS23360</name>
</gene>
<dbReference type="Proteomes" id="UP000479000">
    <property type="component" value="Unassembled WGS sequence"/>
</dbReference>
<keyword evidence="2" id="KW-1185">Reference proteome</keyword>
<dbReference type="OrthoDB" id="66881at2759"/>
<evidence type="ECO:0000313" key="1">
    <source>
        <dbReference type="EMBL" id="CAB0019660.1"/>
    </source>
</evidence>
<dbReference type="AlphaFoldDB" id="A0A6H5HQ37"/>
<sequence length="67" mass="7692">DVLPSREEMLAELASEEQELIKAGRQRSDWNNLGEDNAKYMEDICQIAGVPPMPPILLRIYMHGYNM</sequence>
<protein>
    <submittedName>
        <fullName evidence="1">Uncharacterized protein</fullName>
    </submittedName>
</protein>
<evidence type="ECO:0000313" key="2">
    <source>
        <dbReference type="Proteomes" id="UP000479000"/>
    </source>
</evidence>
<proteinExistence type="predicted"/>
<feature type="non-terminal residue" evidence="1">
    <location>
        <position position="67"/>
    </location>
</feature>
<accession>A0A6H5HQ37</accession>
<reference evidence="1 2" key="1">
    <citation type="submission" date="2020-02" db="EMBL/GenBank/DDBJ databases">
        <authorList>
            <person name="Ferguson B K."/>
        </authorList>
    </citation>
    <scope>NUCLEOTIDE SEQUENCE [LARGE SCALE GENOMIC DNA]</scope>
</reference>
<organism evidence="1 2">
    <name type="scientific">Nesidiocoris tenuis</name>
    <dbReference type="NCBI Taxonomy" id="355587"/>
    <lineage>
        <taxon>Eukaryota</taxon>
        <taxon>Metazoa</taxon>
        <taxon>Ecdysozoa</taxon>
        <taxon>Arthropoda</taxon>
        <taxon>Hexapoda</taxon>
        <taxon>Insecta</taxon>
        <taxon>Pterygota</taxon>
        <taxon>Neoptera</taxon>
        <taxon>Paraneoptera</taxon>
        <taxon>Hemiptera</taxon>
        <taxon>Heteroptera</taxon>
        <taxon>Panheteroptera</taxon>
        <taxon>Cimicomorpha</taxon>
        <taxon>Miridae</taxon>
        <taxon>Dicyphina</taxon>
        <taxon>Nesidiocoris</taxon>
    </lineage>
</organism>
<feature type="non-terminal residue" evidence="1">
    <location>
        <position position="1"/>
    </location>
</feature>
<dbReference type="EMBL" id="CADCXU010034357">
    <property type="protein sequence ID" value="CAB0019660.1"/>
    <property type="molecule type" value="Genomic_DNA"/>
</dbReference>